<dbReference type="InterPro" id="IPR021868">
    <property type="entry name" value="Alpha_2_Macroglob_MG3"/>
</dbReference>
<dbReference type="Pfam" id="PF17972">
    <property type="entry name" value="bMG5"/>
    <property type="match status" value="1"/>
</dbReference>
<dbReference type="InterPro" id="IPR002890">
    <property type="entry name" value="MG2"/>
</dbReference>
<dbReference type="Gene3D" id="1.50.10.20">
    <property type="match status" value="1"/>
</dbReference>
<feature type="region of interest" description="Disordered" evidence="3">
    <location>
        <begin position="454"/>
        <end position="477"/>
    </location>
</feature>
<dbReference type="SMART" id="SM01359">
    <property type="entry name" value="A2M_N_2"/>
    <property type="match status" value="1"/>
</dbReference>
<dbReference type="InterPro" id="IPR051802">
    <property type="entry name" value="YfhM-like"/>
</dbReference>
<dbReference type="EMBL" id="VCQT01000012">
    <property type="protein sequence ID" value="TMW14749.1"/>
    <property type="molecule type" value="Genomic_DNA"/>
</dbReference>
<dbReference type="InterPro" id="IPR011626">
    <property type="entry name" value="Alpha-macroglobulin_TED"/>
</dbReference>
<feature type="domain" description="Alpha-2-macroglobulin bait region" evidence="4">
    <location>
        <begin position="977"/>
        <end position="1122"/>
    </location>
</feature>
<dbReference type="SMART" id="SM01360">
    <property type="entry name" value="A2M"/>
    <property type="match status" value="1"/>
</dbReference>
<dbReference type="Pfam" id="PF11974">
    <property type="entry name" value="bMG3"/>
    <property type="match status" value="1"/>
</dbReference>
<dbReference type="Pfam" id="PF01835">
    <property type="entry name" value="MG2"/>
    <property type="match status" value="1"/>
</dbReference>
<dbReference type="InterPro" id="IPR041203">
    <property type="entry name" value="Bact_A2M_MG5"/>
</dbReference>
<gene>
    <name evidence="6" type="ORF">FGS76_02825</name>
</gene>
<comment type="similarity">
    <text evidence="1">Belongs to the protease inhibitor I39 (alpha-2-macroglobulin) family. Bacterial alpha-2-macroglobulin subfamily.</text>
</comment>
<feature type="region of interest" description="Disordered" evidence="3">
    <location>
        <begin position="1"/>
        <end position="40"/>
    </location>
</feature>
<dbReference type="Pfam" id="PF07703">
    <property type="entry name" value="A2M_BRD"/>
    <property type="match status" value="1"/>
</dbReference>
<reference evidence="6 7" key="1">
    <citation type="submission" date="2019-05" db="EMBL/GenBank/DDBJ databases">
        <title>Genome of Alcanivorax gelatiniphagus, an oil degrading marine bacteria.</title>
        <authorList>
            <person name="Kwon K.K."/>
        </authorList>
    </citation>
    <scope>NUCLEOTIDE SEQUENCE [LARGE SCALE GENOMIC DNA]</scope>
    <source>
        <strain evidence="6 7">MEBiC 08158</strain>
    </source>
</reference>
<evidence type="ECO:0000256" key="1">
    <source>
        <dbReference type="ARBA" id="ARBA00010556"/>
    </source>
</evidence>
<evidence type="ECO:0000313" key="7">
    <source>
        <dbReference type="Proteomes" id="UP000739180"/>
    </source>
</evidence>
<dbReference type="Pfam" id="PF00207">
    <property type="entry name" value="A2M"/>
    <property type="match status" value="1"/>
</dbReference>
<keyword evidence="7" id="KW-1185">Reference proteome</keyword>
<evidence type="ECO:0008006" key="8">
    <source>
        <dbReference type="Google" id="ProtNLM"/>
    </source>
</evidence>
<dbReference type="SMART" id="SM01419">
    <property type="entry name" value="Thiol-ester_cl"/>
    <property type="match status" value="1"/>
</dbReference>
<dbReference type="CDD" id="cd02891">
    <property type="entry name" value="A2M_like"/>
    <property type="match status" value="1"/>
</dbReference>
<evidence type="ECO:0000259" key="5">
    <source>
        <dbReference type="SMART" id="SM01360"/>
    </source>
</evidence>
<evidence type="ECO:0000256" key="3">
    <source>
        <dbReference type="SAM" id="MobiDB-lite"/>
    </source>
</evidence>
<dbReference type="SUPFAM" id="SSF48239">
    <property type="entry name" value="Terpenoid cyclases/Protein prenyltransferases"/>
    <property type="match status" value="1"/>
</dbReference>
<dbReference type="InterPro" id="IPR011625">
    <property type="entry name" value="A2M_N_BRD"/>
</dbReference>
<accession>A0ABY2XR60</accession>
<dbReference type="InterPro" id="IPR008930">
    <property type="entry name" value="Terpenoid_cyclase/PrenylTrfase"/>
</dbReference>
<dbReference type="Pfam" id="PF17973">
    <property type="entry name" value="bMG10"/>
    <property type="match status" value="1"/>
</dbReference>
<evidence type="ECO:0000259" key="4">
    <source>
        <dbReference type="SMART" id="SM01359"/>
    </source>
</evidence>
<dbReference type="Gene3D" id="2.60.40.1930">
    <property type="match status" value="1"/>
</dbReference>
<dbReference type="PANTHER" id="PTHR40094:SF1">
    <property type="entry name" value="UBIQUITIN DOMAIN-CONTAINING PROTEIN"/>
    <property type="match status" value="1"/>
</dbReference>
<organism evidence="6 7">
    <name type="scientific">Alloalcanivorax gelatiniphagus</name>
    <dbReference type="NCBI Taxonomy" id="1194167"/>
    <lineage>
        <taxon>Bacteria</taxon>
        <taxon>Pseudomonadati</taxon>
        <taxon>Pseudomonadota</taxon>
        <taxon>Gammaproteobacteria</taxon>
        <taxon>Oceanospirillales</taxon>
        <taxon>Alcanivoracaceae</taxon>
        <taxon>Alloalcanivorax</taxon>
    </lineage>
</organism>
<dbReference type="PANTHER" id="PTHR40094">
    <property type="entry name" value="ALPHA-2-MACROGLOBULIN HOMOLOG"/>
    <property type="match status" value="1"/>
</dbReference>
<evidence type="ECO:0000313" key="6">
    <source>
        <dbReference type="EMBL" id="TMW14749.1"/>
    </source>
</evidence>
<dbReference type="InterPro" id="IPR041246">
    <property type="entry name" value="Bact_MG10"/>
</dbReference>
<dbReference type="InterPro" id="IPR047565">
    <property type="entry name" value="Alpha-macroglob_thiol-ester_cl"/>
</dbReference>
<protein>
    <recommendedName>
        <fullName evidence="8">Alpha-2-macroglobulin</fullName>
    </recommendedName>
</protein>
<evidence type="ECO:0000256" key="2">
    <source>
        <dbReference type="ARBA" id="ARBA00022729"/>
    </source>
</evidence>
<dbReference type="Pfam" id="PF17962">
    <property type="entry name" value="bMG6"/>
    <property type="match status" value="1"/>
</dbReference>
<comment type="caution">
    <text evidence="6">The sequence shown here is derived from an EMBL/GenBank/DDBJ whole genome shotgun (WGS) entry which is preliminary data.</text>
</comment>
<dbReference type="InterPro" id="IPR041462">
    <property type="entry name" value="Bact_A2M_MG6"/>
</dbReference>
<proteinExistence type="inferred from homology"/>
<keyword evidence="2" id="KW-0732">Signal</keyword>
<sequence length="1854" mass="203054">MALVLAACGPDPQPDKGAAAPVGNTPAEDSASPAEPDSRWREHLSAWPRGEIGARAPLIVRFTHPVVDEEALDQPAKGVARLDPERPFKAVFTARDRLEIRPGAPLPAGETLRLTIYPQSLSGVDDGLPPLETDVTVMRQRLSLQVDALAPDPDGEERMRLSGRLQTADQADPAEVQPVLEAFQGDRALTLEWRHDAASLNHDFTVTGIQRDSDAPVRLRWDGESLGVDDQGQREYPVPAPGAFQVTDARTRSYPEPQVVVQFSEPLMGTQDLAGLVRVNGEDARVRIDGSRLLIYPPDPDKLEDGALTLRLEPGLRSAARARLGEAFERTLTLSMAKPGVRFVGDGVILPAGDTLSVPFEAAAASAVRVQAFEVFENNIAGYLQGYDLDAAYQDSRSGRYLWQKTLTLPPGGGDDWRRYRLDLSELMAKHPDGLVILTLKLDGETIDYRCEGQTPSRVTELPESYEGPDQGDDGDRLSRYYGDAGYLRWSERDNPCSDAYYRYNDRAESSRAFLASNIGLIAKQGASDRLTVFATHLDSNTPATKVRVSVRNYQHQELASGTTNNAGEVTLALDGTPFYLVARDGDDRGYLKLARNRALATNQFNTGGEKVRDGLKGFFYGERDVWRPGDDIHLTFILADPQDRLPDDHPVTLDWFDPRGDKVASYGNARPVGQFYTFTLSTDEDAPTGNWRAVARVGERRFDTALRVEAVKPNRLKIELDAPDPLKTGQAEPVTLHSQWLNGARAGGLKADVKARLFNAATPFPGFSGFTFSDPTRSLGTEPFTAFEGNLDGQGDAHFPLQVPYISPPGAAAMVLTTRVFEQSGDYSTQVKRLPVSPYVHWVGLRVPKGDGWGDSLGRDQDHEIGLLTLDRDGKPEAGRALTLSVYRIDWRWWWDRGGEDLTHFISDPHTEKLSQSALTSDAEGRAQWTLAGADYEWGRYLLRVCQDQGRHCAAQTVYLGWGGDRDGQGDAATRLSLSSDKTEYQVGDTARVQVPGSASGRLLVSLESGDRVLDHYWVNDPGKPGETLTLDIPVTAAMAPNVYVHVALLQPHRERDNDRPIRLYGILPLLVEDPATRLSPTVEAPAEVKPGGTLPVTVSEAGGQPMTYTLAVVDEGLLGITDFATPRPHDAFYQREALGVLTWDLFDQVVGAYGGELDQLLALGGSDALRDGNEQQRRRFPPVVRFAGPFQLKAGETRSHDIELPPYMGQVRVMVVAGNKRAYGHADRDVTVTQPLTLLSALPRVLGPGETLDLPVTVFAAEDGLGKVTVKAEAEPPLTVTRGTATLNFAESGDQLAALALKAGDSAGIAKVTVRADAGDQHAEETVHLPVRSANPPTVRDTGKLLEAGATWNLTHRPHGLPGTNQSRLTVSSLPDMGLERRLEYLIDYPHGCIEQTVSSVLPQLYLDRLTALSEAQRQQVQDNVEAAIQRLRRFQLGGGAFAYWPGAATANDWGTSYAGHFLLEAQRQGYAVPADMLRQWRGYQSRVGQDPGRYPWQWASQAYRLYTLALAGEPEVGAMNRLREAFQTRAAEGGEADPGYRAGRWLLAAAYQQMGLTEVAGELLAAARDSDVDYQRPGPTYGSRLRDRAIEMMVLDARGDSEGAWDQAQVIANQLASGNWYSTQTTAWALMAMARFAGSRGDVGYSFAWRRGDGDWQTITSQTPVFRQNLDLAIDGEALAVRNDSEHRLFASVSTRGTPPPGTEQAASQGLSLRADFYGLDGRPLDPSSLAQGTDFRATVTVRNRSGRPLENLALTQVMPSGWQITDSRLAGDEEQTPVDYRDLRDDRVLSYFSLRPGEGRTYRIGLNATFAGHFYLPGWQVEAMYQGTVRARNQGQWVTVKADAGEGDGR</sequence>
<feature type="domain" description="Alpha-2-macroglobulin" evidence="5">
    <location>
        <begin position="1185"/>
        <end position="1274"/>
    </location>
</feature>
<name>A0ABY2XR60_9GAMM</name>
<dbReference type="Pfam" id="PF07678">
    <property type="entry name" value="TED_complement"/>
    <property type="match status" value="1"/>
</dbReference>
<dbReference type="Proteomes" id="UP000739180">
    <property type="component" value="Unassembled WGS sequence"/>
</dbReference>
<dbReference type="InterPro" id="IPR001599">
    <property type="entry name" value="Macroglobln_a2"/>
</dbReference>